<dbReference type="EMBL" id="JAVDRP010000042">
    <property type="protein sequence ID" value="MDR6413247.1"/>
    <property type="molecule type" value="Genomic_DNA"/>
</dbReference>
<protein>
    <submittedName>
        <fullName evidence="1">Uncharacterized protein</fullName>
    </submittedName>
</protein>
<comment type="caution">
    <text evidence="1">The sequence shown here is derived from an EMBL/GenBank/DDBJ whole genome shotgun (WGS) entry which is preliminary data.</text>
</comment>
<gene>
    <name evidence="1" type="ORF">J2804_006685</name>
</gene>
<dbReference type="Proteomes" id="UP001264340">
    <property type="component" value="Unassembled WGS sequence"/>
</dbReference>
<reference evidence="1 2" key="1">
    <citation type="submission" date="2023-07" db="EMBL/GenBank/DDBJ databases">
        <title>Sorghum-associated microbial communities from plants grown in Nebraska, USA.</title>
        <authorList>
            <person name="Schachtman D."/>
        </authorList>
    </citation>
    <scope>NUCLEOTIDE SEQUENCE [LARGE SCALE GENOMIC DNA]</scope>
    <source>
        <strain evidence="1 2">DS1316</strain>
    </source>
</reference>
<evidence type="ECO:0000313" key="1">
    <source>
        <dbReference type="EMBL" id="MDR6413247.1"/>
    </source>
</evidence>
<proteinExistence type="predicted"/>
<accession>A0ABU1M2J7</accession>
<sequence>MSAYPELLDCASVLNAEGIATVVPEPEDEVVQQLSLFEFETFKRRVSFAHLRKIRDPRTYGVLAVNVDRHGILNYVGPNTFAEIAVAFAQSKKIFLLQNVPEAYHDELSAWRATSLLGRLDRLIATFREDCMVEDPQARLFD</sequence>
<evidence type="ECO:0000313" key="2">
    <source>
        <dbReference type="Proteomes" id="UP001264340"/>
    </source>
</evidence>
<name>A0ABU1M2J7_9BURK</name>
<organism evidence="1 2">
    <name type="scientific">Paraburkholderia terricola</name>
    <dbReference type="NCBI Taxonomy" id="169427"/>
    <lineage>
        <taxon>Bacteria</taxon>
        <taxon>Pseudomonadati</taxon>
        <taxon>Pseudomonadota</taxon>
        <taxon>Betaproteobacteria</taxon>
        <taxon>Burkholderiales</taxon>
        <taxon>Burkholderiaceae</taxon>
        <taxon>Paraburkholderia</taxon>
    </lineage>
</organism>
<dbReference type="RefSeq" id="WP_310127741.1">
    <property type="nucleotide sequence ID" value="NZ_JAVDRP010000042.1"/>
</dbReference>
<keyword evidence="2" id="KW-1185">Reference proteome</keyword>